<evidence type="ECO:0000256" key="1">
    <source>
        <dbReference type="SAM" id="Phobius"/>
    </source>
</evidence>
<feature type="transmembrane region" description="Helical" evidence="1">
    <location>
        <begin position="12"/>
        <end position="35"/>
    </location>
</feature>
<keyword evidence="4" id="KW-1185">Reference proteome</keyword>
<evidence type="ECO:0000313" key="3">
    <source>
        <dbReference type="EMBL" id="ATD07944.1"/>
    </source>
</evidence>
<protein>
    <recommendedName>
        <fullName evidence="2">KAP NTPase domain-containing protein</fullName>
    </recommendedName>
</protein>
<feature type="transmembrane region" description="Helical" evidence="1">
    <location>
        <begin position="142"/>
        <end position="160"/>
    </location>
</feature>
<gene>
    <name evidence="3" type="ORF">PPIS_a3093</name>
</gene>
<organism evidence="3 4">
    <name type="scientific">Pseudoalteromonas piscicida</name>
    <dbReference type="NCBI Taxonomy" id="43662"/>
    <lineage>
        <taxon>Bacteria</taxon>
        <taxon>Pseudomonadati</taxon>
        <taxon>Pseudomonadota</taxon>
        <taxon>Gammaproteobacteria</taxon>
        <taxon>Alteromonadales</taxon>
        <taxon>Pseudoalteromonadaceae</taxon>
        <taxon>Pseudoalteromonas</taxon>
    </lineage>
</organism>
<dbReference type="SUPFAM" id="SSF52540">
    <property type="entry name" value="P-loop containing nucleoside triphosphate hydrolases"/>
    <property type="match status" value="1"/>
</dbReference>
<evidence type="ECO:0000259" key="2">
    <source>
        <dbReference type="Pfam" id="PF07693"/>
    </source>
</evidence>
<feature type="transmembrane region" description="Helical" evidence="1">
    <location>
        <begin position="67"/>
        <end position="92"/>
    </location>
</feature>
<dbReference type="Gene3D" id="3.40.50.300">
    <property type="entry name" value="P-loop containing nucleotide triphosphate hydrolases"/>
    <property type="match status" value="1"/>
</dbReference>
<keyword evidence="1" id="KW-0812">Transmembrane</keyword>
<dbReference type="RefSeq" id="WP_010376760.1">
    <property type="nucleotide sequence ID" value="NZ_CP011924.1"/>
</dbReference>
<evidence type="ECO:0000313" key="4">
    <source>
        <dbReference type="Proteomes" id="UP000016521"/>
    </source>
</evidence>
<dbReference type="InterPro" id="IPR027417">
    <property type="entry name" value="P-loop_NTPase"/>
</dbReference>
<keyword evidence="1" id="KW-0472">Membrane</keyword>
<feature type="domain" description="KAP NTPase" evidence="2">
    <location>
        <begin position="198"/>
        <end position="471"/>
    </location>
</feature>
<dbReference type="InterPro" id="IPR011646">
    <property type="entry name" value="KAP_P-loop"/>
</dbReference>
<name>A0ABM6NG54_PSEO7</name>
<dbReference type="EMBL" id="CP011924">
    <property type="protein sequence ID" value="ATD07944.1"/>
    <property type="molecule type" value="Genomic_DNA"/>
</dbReference>
<dbReference type="Proteomes" id="UP000016521">
    <property type="component" value="Chromosome I"/>
</dbReference>
<keyword evidence="1" id="KW-1133">Transmembrane helix</keyword>
<dbReference type="Pfam" id="PF07693">
    <property type="entry name" value="KAP_NTPase"/>
    <property type="match status" value="1"/>
</dbReference>
<sequence length="1015" mass="115878">MTSNGSIQMPNFFIYIKTLIIGFLIGEAFYFGYFLGEPASAEFRRLLKNGVETGFRWLSSHIESFNLIAYSTYVSLALLILIPVLITLFVLIPYLKTRGTKKDLMLLVKSKRLDLLFTLLLGGLIQYKLLPQLEIVHVHINSLPYFVAITVLLFFLIIFYSSTRNVNTQNDAEQQTANTFVNDEPIEDEDYDFLDMNEQVKNFADQVISCSSSTSLVFGVDGPWGVGKSSLINMAERHWKESNNEGKLVICRFEPLRHASENNITQRLITEITTSIQKKVFAPELTSAASRYSRLVKGTANISLFGVKLSLSHTPESIDDLLEDIDSALKRLGLHIIIVIDDLDILDPKSVNNVLFATKQSFKLSQATYVLCYDTEVLIGDQDDKSKAREFLEKFITVKLNLLVDTKDLIKYLRYSWQSGESLELVPPDTKEKLSSVLTELADILESEHAAEYLPLVGSFRKLKRLVNTMILMQLESSSLAETDFNKRDLINLILLHLNYPGLFRRIYLEETCDTQGNFSVRKGDNGKSWQNSGQFNKIIEEQEHNAQFLLRHLFAVDTLKIKDSNDYRLNDEFRYSRACFNSGQFRNLEKFLKLIIRCVKPEPKETFILYKAAVDEVISGLMVSEVLESEDRINSIDAYDKFWTLLVSHSGKLDRTVVDDLIPTLISHIQNSSILFDTPNKLRQRLVLSLIHVLNQCGWGEDEKSRVRYSALDCKEIAWRIFGSNQYKNKGILQKFITNSQSILGWKDLMLFRLYCSADRGGQYFNLSAALIKDQNNDGETTGSVNLIATVEMRKISQEVFSLFKRNYIDESVNFFDEIAKVPEIEFSGKGVLKEEDNYTGSLEFSQRIAITRTYILRAVLHQLANSFPPTGSGVGCGFYDETGTEDKHGIAIKMNEYLFEVCFNPESKESNALHFIDYCLAHLTDSFFHNDSSNGPVAKKEELLGPLNPEQFKPFWKKHKGKIIEVAKQSTNQNRKVYTPNYIAIYSDDLTMVLNVLEEIAEEPNEQDRQETD</sequence>
<reference evidence="3 4" key="1">
    <citation type="submission" date="2015-06" db="EMBL/GenBank/DDBJ databases">
        <authorList>
            <person name="Xie B.-B."/>
            <person name="Rong J.-C."/>
            <person name="Qin Q.-L."/>
            <person name="Zhang Y.-Z."/>
        </authorList>
    </citation>
    <scope>NUCLEOTIDE SEQUENCE [LARGE SCALE GENOMIC DNA]</scope>
    <source>
        <strain evidence="3 4">JCM 20779</strain>
    </source>
</reference>
<accession>A0ABM6NG54</accession>
<proteinExistence type="predicted"/>